<dbReference type="GO" id="GO:0003682">
    <property type="term" value="F:chromatin binding"/>
    <property type="evidence" value="ECO:0007669"/>
    <property type="project" value="TreeGrafter"/>
</dbReference>
<sequence>MFYAHFVLSKKGPLARIWLAAHWDKKLTKAHVFETNVESSVEAIIEPKVKMALRTSGHLLLGVVRIYSRKAKYLLADCNEAFVKIKMAFRPGVVDLPEDNREAAVAAITLPENFHDFDTTLADLNDIDVQAQFSVNQSRPEEITMREDFGNITLVNDDGFGDIGFDDRELLRDEHIDDSLFKKPGSSSILLDSSHKKDDSSVIAPPEKSMEVDPFQAPIQDDGFGGSMGGADMLDDDAPGAESSDDDDNFGGGMDHELFGDFDGGLFQDAPMPEVPMAQDVEPSTSKQPELEKETSEKPLDSEEHDTFGHTIETEAPSHASSVQPDQTTLVPNEEEAFALEPLDVTTVAGTERKAKRKRKLIVDEAKGIASDTMKMQLSDTSDIVTTLDLAPPTKKLMHWKETGGVEKLFSLPGRSIPSKRLSRLFGRNLVTRPLTDEQEQEEDRLELESPEINREQTEEQQPPVEDTSVIPELSTITEETSRVDTSTKEKEPSRRSTRGDKSGSKTPLQEPEPEPLPDQTFAQPELEMPVEMPPLEMPESVKPVEREDEEEVNDENLTAEEQDEQRWNKRSQQMLYTLQRSLQKRKDFTFQELLVKNSRKQAASKFYSLLVLRKTDSITVKQTEAYGDILIGKGPKFAKWISNGYTVLSFVSVLSVSDGSAMGLTVMVDGKWHLGLASANASHWRYGPNMWLSLIQLQTVLGHSGYIGCVQKIPGIW</sequence>
<gene>
    <name evidence="9" type="ORF">OFUS_LOCUS1465</name>
</gene>
<dbReference type="Proteomes" id="UP000749559">
    <property type="component" value="Unassembled WGS sequence"/>
</dbReference>
<dbReference type="GO" id="GO:1990414">
    <property type="term" value="P:replication-born double-strand break repair via sister chromatid exchange"/>
    <property type="evidence" value="ECO:0007669"/>
    <property type="project" value="TreeGrafter"/>
</dbReference>
<evidence type="ECO:0000256" key="5">
    <source>
        <dbReference type="ARBA" id="ARBA00023242"/>
    </source>
</evidence>
<dbReference type="InterPro" id="IPR039781">
    <property type="entry name" value="Rad21/Rec8-like"/>
</dbReference>
<organism evidence="9 10">
    <name type="scientific">Owenia fusiformis</name>
    <name type="common">Polychaete worm</name>
    <dbReference type="NCBI Taxonomy" id="6347"/>
    <lineage>
        <taxon>Eukaryota</taxon>
        <taxon>Metazoa</taxon>
        <taxon>Spiralia</taxon>
        <taxon>Lophotrochozoa</taxon>
        <taxon>Annelida</taxon>
        <taxon>Polychaeta</taxon>
        <taxon>Sedentaria</taxon>
        <taxon>Canalipalpata</taxon>
        <taxon>Sabellida</taxon>
        <taxon>Oweniida</taxon>
        <taxon>Oweniidae</taxon>
        <taxon>Owenia</taxon>
    </lineage>
</organism>
<name>A0A8J1U9L9_OWEFU</name>
<feature type="compositionally biased region" description="Acidic residues" evidence="6">
    <location>
        <begin position="233"/>
        <end position="249"/>
    </location>
</feature>
<dbReference type="InterPro" id="IPR049589">
    <property type="entry name" value="NXP1_M-like"/>
</dbReference>
<dbReference type="Pfam" id="PF04825">
    <property type="entry name" value="Rad21_Rec8_N"/>
    <property type="match status" value="1"/>
</dbReference>
<dbReference type="CDD" id="cd21792">
    <property type="entry name" value="Rad21_Rec8_M_NXP1-like"/>
    <property type="match status" value="1"/>
</dbReference>
<comment type="similarity">
    <text evidence="3">Belongs to the rad21 family.</text>
</comment>
<feature type="compositionally biased region" description="Acidic residues" evidence="6">
    <location>
        <begin position="437"/>
        <end position="450"/>
    </location>
</feature>
<dbReference type="GO" id="GO:0005634">
    <property type="term" value="C:nucleus"/>
    <property type="evidence" value="ECO:0007669"/>
    <property type="project" value="UniProtKB-SubCell"/>
</dbReference>
<keyword evidence="5" id="KW-0539">Nucleus</keyword>
<accession>A0A8J1U9L9</accession>
<dbReference type="OrthoDB" id="10071381at2759"/>
<keyword evidence="10" id="KW-1185">Reference proteome</keyword>
<evidence type="ECO:0000313" key="9">
    <source>
        <dbReference type="EMBL" id="CAH1773936.1"/>
    </source>
</evidence>
<feature type="region of interest" description="Disordered" evidence="6">
    <location>
        <begin position="541"/>
        <end position="567"/>
    </location>
</feature>
<dbReference type="InterPro" id="IPR006910">
    <property type="entry name" value="Rad21_Rec8_N"/>
</dbReference>
<protein>
    <submittedName>
        <fullName evidence="9">Uncharacterized protein</fullName>
    </submittedName>
</protein>
<dbReference type="PANTHER" id="PTHR12585:SF69">
    <property type="entry name" value="FI11703P"/>
    <property type="match status" value="1"/>
</dbReference>
<feature type="compositionally biased region" description="Acidic residues" evidence="6">
    <location>
        <begin position="547"/>
        <end position="564"/>
    </location>
</feature>
<evidence type="ECO:0000259" key="8">
    <source>
        <dbReference type="Pfam" id="PF04825"/>
    </source>
</evidence>
<evidence type="ECO:0000256" key="1">
    <source>
        <dbReference type="ARBA" id="ARBA00004123"/>
    </source>
</evidence>
<feature type="domain" description="Rad21/Rec8-like protein C-terminal eukaryotic" evidence="7">
    <location>
        <begin position="588"/>
        <end position="638"/>
    </location>
</feature>
<dbReference type="Pfam" id="PF04824">
    <property type="entry name" value="Rad21_Rec8"/>
    <property type="match status" value="1"/>
</dbReference>
<dbReference type="EMBL" id="CAIIXF020000001">
    <property type="protein sequence ID" value="CAH1773936.1"/>
    <property type="molecule type" value="Genomic_DNA"/>
</dbReference>
<dbReference type="AlphaFoldDB" id="A0A8J1U9L9"/>
<dbReference type="InterPro" id="IPR036390">
    <property type="entry name" value="WH_DNA-bd_sf"/>
</dbReference>
<feature type="region of interest" description="Disordered" evidence="6">
    <location>
        <begin position="433"/>
        <end position="521"/>
    </location>
</feature>
<evidence type="ECO:0000256" key="6">
    <source>
        <dbReference type="SAM" id="MobiDB-lite"/>
    </source>
</evidence>
<feature type="compositionally biased region" description="Polar residues" evidence="6">
    <location>
        <begin position="319"/>
        <end position="329"/>
    </location>
</feature>
<evidence type="ECO:0000313" key="10">
    <source>
        <dbReference type="Proteomes" id="UP000749559"/>
    </source>
</evidence>
<proteinExistence type="inferred from homology"/>
<comment type="subcellular location">
    <subcellularLocation>
        <location evidence="2">Chromosome</location>
    </subcellularLocation>
    <subcellularLocation>
        <location evidence="1">Nucleus</location>
    </subcellularLocation>
</comment>
<evidence type="ECO:0000256" key="4">
    <source>
        <dbReference type="ARBA" id="ARBA00022454"/>
    </source>
</evidence>
<evidence type="ECO:0000256" key="3">
    <source>
        <dbReference type="ARBA" id="ARBA00009870"/>
    </source>
</evidence>
<dbReference type="InterPro" id="IPR023093">
    <property type="entry name" value="ScpA-like_C"/>
</dbReference>
<dbReference type="PANTHER" id="PTHR12585">
    <property type="entry name" value="SCC1 / RAD21 FAMILY MEMBER"/>
    <property type="match status" value="1"/>
</dbReference>
<feature type="compositionally biased region" description="Basic and acidic residues" evidence="6">
    <location>
        <begin position="480"/>
        <end position="504"/>
    </location>
</feature>
<dbReference type="InterPro" id="IPR006909">
    <property type="entry name" value="Rad21/Rec8_C_eu"/>
</dbReference>
<dbReference type="GO" id="GO:0007062">
    <property type="term" value="P:sister chromatid cohesion"/>
    <property type="evidence" value="ECO:0007669"/>
    <property type="project" value="InterPro"/>
</dbReference>
<evidence type="ECO:0000256" key="2">
    <source>
        <dbReference type="ARBA" id="ARBA00004286"/>
    </source>
</evidence>
<feature type="compositionally biased region" description="Basic and acidic residues" evidence="6">
    <location>
        <begin position="289"/>
        <end position="308"/>
    </location>
</feature>
<feature type="region of interest" description="Disordered" evidence="6">
    <location>
        <begin position="187"/>
        <end position="329"/>
    </location>
</feature>
<evidence type="ECO:0000259" key="7">
    <source>
        <dbReference type="Pfam" id="PF04824"/>
    </source>
</evidence>
<dbReference type="SUPFAM" id="SSF46785">
    <property type="entry name" value="Winged helix' DNA-binding domain"/>
    <property type="match status" value="1"/>
</dbReference>
<feature type="domain" description="Rad21/Rec8-like protein N-terminal" evidence="8">
    <location>
        <begin position="1"/>
        <end position="102"/>
    </location>
</feature>
<keyword evidence="4" id="KW-0158">Chromosome</keyword>
<dbReference type="Gene3D" id="1.10.10.580">
    <property type="entry name" value="Structural maintenance of chromosome 1. Chain E"/>
    <property type="match status" value="1"/>
</dbReference>
<dbReference type="GO" id="GO:0008278">
    <property type="term" value="C:cohesin complex"/>
    <property type="evidence" value="ECO:0007669"/>
    <property type="project" value="InterPro"/>
</dbReference>
<reference evidence="9" key="1">
    <citation type="submission" date="2022-03" db="EMBL/GenBank/DDBJ databases">
        <authorList>
            <person name="Martin C."/>
        </authorList>
    </citation>
    <scope>NUCLEOTIDE SEQUENCE</scope>
</reference>
<comment type="caution">
    <text evidence="9">The sequence shown here is derived from an EMBL/GenBank/DDBJ whole genome shotgun (WGS) entry which is preliminary data.</text>
</comment>